<dbReference type="PATRIC" id="fig|1121448.10.peg.63"/>
<gene>
    <name evidence="1" type="ORF">DGI_0063</name>
</gene>
<dbReference type="KEGG" id="dgg:DGI_0063"/>
<organism evidence="1 2">
    <name type="scientific">Megalodesulfovibrio gigas (strain ATCC 19364 / DSM 1382 / NCIMB 9332 / VKM B-1759)</name>
    <name type="common">Desulfovibrio gigas</name>
    <dbReference type="NCBI Taxonomy" id="1121448"/>
    <lineage>
        <taxon>Bacteria</taxon>
        <taxon>Pseudomonadati</taxon>
        <taxon>Thermodesulfobacteriota</taxon>
        <taxon>Desulfovibrionia</taxon>
        <taxon>Desulfovibrionales</taxon>
        <taxon>Desulfovibrionaceae</taxon>
        <taxon>Megalodesulfovibrio</taxon>
    </lineage>
</organism>
<dbReference type="EMBL" id="CP006585">
    <property type="protein sequence ID" value="AGW12003.1"/>
    <property type="molecule type" value="Genomic_DNA"/>
</dbReference>
<reference evidence="1 2" key="1">
    <citation type="journal article" date="2013" name="J. Bacteriol.">
        <title>Roles of HynAB and Ech, the only two hydrogenases found in the model sulfate reducer Desulfovibrio gigas.</title>
        <authorList>
            <person name="Morais-Silva F.O."/>
            <person name="Santos C.I."/>
            <person name="Rodrigues R."/>
            <person name="Pereira I.A."/>
            <person name="Rodrigues-Pousada C."/>
        </authorList>
    </citation>
    <scope>NUCLEOTIDE SEQUENCE [LARGE SCALE GENOMIC DNA]</scope>
    <source>
        <strain evidence="2">ATCC 19364 / DSM 1382 / NCIMB 9332 / VKM B-1759</strain>
    </source>
</reference>
<keyword evidence="2" id="KW-1185">Reference proteome</keyword>
<reference evidence="2" key="2">
    <citation type="submission" date="2013-07" db="EMBL/GenBank/DDBJ databases">
        <authorList>
            <person name="Morais-Silva F.O."/>
            <person name="Rezende A.M."/>
            <person name="Pimentel C."/>
            <person name="Resende D.M."/>
            <person name="Santos C.I."/>
            <person name="Clemente C."/>
            <person name="de Oliveira L.M."/>
            <person name="da Silva S.M."/>
            <person name="Costa D.A."/>
            <person name="Varela-Raposo A."/>
            <person name="Horacio E.C.A."/>
            <person name="Matos M."/>
            <person name="Flores O."/>
            <person name="Ruiz J.C."/>
            <person name="Rodrigues-Pousada C."/>
        </authorList>
    </citation>
    <scope>NUCLEOTIDE SEQUENCE [LARGE SCALE GENOMIC DNA]</scope>
    <source>
        <strain evidence="2">ATCC 19364 / DSM 1382 / NCIMB 9332 / VKM B-1759</strain>
    </source>
</reference>
<name>T2G6U1_MEGG1</name>
<sequence>MEIDGSAALLNQGSPWEVSRPVGDKHLQVFVAH</sequence>
<dbReference type="HOGENOM" id="CLU_3381536_0_0_7"/>
<dbReference type="AlphaFoldDB" id="T2G6U1"/>
<evidence type="ECO:0000313" key="2">
    <source>
        <dbReference type="Proteomes" id="UP000016587"/>
    </source>
</evidence>
<protein>
    <submittedName>
        <fullName evidence="1">Uncharacterized protein</fullName>
    </submittedName>
</protein>
<dbReference type="Proteomes" id="UP000016587">
    <property type="component" value="Chromosome"/>
</dbReference>
<accession>T2G6U1</accession>
<evidence type="ECO:0000313" key="1">
    <source>
        <dbReference type="EMBL" id="AGW12003.1"/>
    </source>
</evidence>
<proteinExistence type="predicted"/>